<feature type="transmembrane region" description="Helical" evidence="6">
    <location>
        <begin position="333"/>
        <end position="353"/>
    </location>
</feature>
<dbReference type="Gene3D" id="1.20.1250.20">
    <property type="entry name" value="MFS general substrate transporter like domains"/>
    <property type="match status" value="2"/>
</dbReference>
<reference evidence="8 9" key="1">
    <citation type="journal article" date="2015" name="Biotechnol. Biofuels">
        <title>Enhanced degradation of softwood versus hardwood by the white-rot fungus Pycnoporus coccineus.</title>
        <authorList>
            <person name="Couturier M."/>
            <person name="Navarro D."/>
            <person name="Chevret D."/>
            <person name="Henrissat B."/>
            <person name="Piumi F."/>
            <person name="Ruiz-Duenas F.J."/>
            <person name="Martinez A.T."/>
            <person name="Grigoriev I.V."/>
            <person name="Riley R."/>
            <person name="Lipzen A."/>
            <person name="Berrin J.G."/>
            <person name="Master E.R."/>
            <person name="Rosso M.N."/>
        </authorList>
    </citation>
    <scope>NUCLEOTIDE SEQUENCE [LARGE SCALE GENOMIC DNA]</scope>
    <source>
        <strain evidence="8 9">BRFM310</strain>
    </source>
</reference>
<sequence length="574" mass="62678">MESGLDEKTPARNASEEVRSVGFEDGEDREGEVESCVTLNDKRRATLAEIDNAKFSWFHVRICIVAGVGFFTDSYDIFAINIASVMLGYVYGHEQKLTSNQDLGVKVATPVGTVVGQLLFGWLADVYGRKPIYGYELMLMIVASFGQALAGQAHGVNIIGVLVVWRFVMGVGIGGDYPLSSVIPAEFASTRIRGRMLTAVGANQGWGQLTAALVAFIITSAYKDSILADDPHVLPHVDFIWRLLIGLGCVPGAIALYFRLTIPETPRFTMDVERNVRRAAQDVDRVIHSPAAGVDVGLKVYERDDEGAVVQRVRAPKATRRDFRRFFSRRENLVPLLGMCYSWFAIDVAFYGLGLNTSIILQAIGFGSPSADVTGTLAVYTNLKNISVGNMILAVAGLIPGAWTTFLVIDFWGRKPVQLLGFVMLTILYIVMGFAYHDLTATSAGRKAFVFLYCLTNFFSNFGPNSTVSVFPGESFPTRYRSTAFGIAAASGKVGAVVSQVGFGKLVNIGGENAFVPHLLEIFAFFMLTGALSTMVLKEGKQVTLEEMSNEQQEGFIQGRAYSEVESKPEIEEL</sequence>
<feature type="transmembrane region" description="Helical" evidence="6">
    <location>
        <begin position="239"/>
        <end position="260"/>
    </location>
</feature>
<comment type="subcellular location">
    <subcellularLocation>
        <location evidence="1">Membrane</location>
        <topology evidence="1">Multi-pass membrane protein</topology>
    </subcellularLocation>
</comment>
<evidence type="ECO:0000256" key="6">
    <source>
        <dbReference type="SAM" id="Phobius"/>
    </source>
</evidence>
<feature type="transmembrane region" description="Helical" evidence="6">
    <location>
        <begin position="103"/>
        <end position="123"/>
    </location>
</feature>
<accession>A0A1Y2IH71</accession>
<feature type="transmembrane region" description="Helical" evidence="6">
    <location>
        <begin position="132"/>
        <end position="150"/>
    </location>
</feature>
<feature type="transmembrane region" description="Helical" evidence="6">
    <location>
        <begin position="156"/>
        <end position="175"/>
    </location>
</feature>
<keyword evidence="2 6" id="KW-0812">Transmembrane</keyword>
<dbReference type="AlphaFoldDB" id="A0A1Y2IH71"/>
<evidence type="ECO:0000256" key="4">
    <source>
        <dbReference type="ARBA" id="ARBA00023136"/>
    </source>
</evidence>
<dbReference type="Pfam" id="PF00083">
    <property type="entry name" value="Sugar_tr"/>
    <property type="match status" value="1"/>
</dbReference>
<organism evidence="8 9">
    <name type="scientific">Trametes coccinea (strain BRFM310)</name>
    <name type="common">Pycnoporus coccineus</name>
    <dbReference type="NCBI Taxonomy" id="1353009"/>
    <lineage>
        <taxon>Eukaryota</taxon>
        <taxon>Fungi</taxon>
        <taxon>Dikarya</taxon>
        <taxon>Basidiomycota</taxon>
        <taxon>Agaricomycotina</taxon>
        <taxon>Agaricomycetes</taxon>
        <taxon>Polyporales</taxon>
        <taxon>Polyporaceae</taxon>
        <taxon>Trametes</taxon>
    </lineage>
</organism>
<feature type="transmembrane region" description="Helical" evidence="6">
    <location>
        <begin position="515"/>
        <end position="537"/>
    </location>
</feature>
<keyword evidence="4 6" id="KW-0472">Membrane</keyword>
<evidence type="ECO:0000313" key="9">
    <source>
        <dbReference type="Proteomes" id="UP000193067"/>
    </source>
</evidence>
<dbReference type="InterPro" id="IPR020846">
    <property type="entry name" value="MFS_dom"/>
</dbReference>
<dbReference type="PROSITE" id="PS50850">
    <property type="entry name" value="MFS"/>
    <property type="match status" value="1"/>
</dbReference>
<evidence type="ECO:0000313" key="8">
    <source>
        <dbReference type="EMBL" id="OSC99882.1"/>
    </source>
</evidence>
<dbReference type="InterPro" id="IPR005829">
    <property type="entry name" value="Sugar_transporter_CS"/>
</dbReference>
<evidence type="ECO:0000259" key="7">
    <source>
        <dbReference type="PROSITE" id="PS50850"/>
    </source>
</evidence>
<feature type="transmembrane region" description="Helical" evidence="6">
    <location>
        <begin position="448"/>
        <end position="471"/>
    </location>
</feature>
<dbReference type="PROSITE" id="PS00217">
    <property type="entry name" value="SUGAR_TRANSPORT_2"/>
    <property type="match status" value="1"/>
</dbReference>
<gene>
    <name evidence="8" type="ORF">PYCCODRAFT_1394340</name>
</gene>
<keyword evidence="9" id="KW-1185">Reference proteome</keyword>
<evidence type="ECO:0000256" key="1">
    <source>
        <dbReference type="ARBA" id="ARBA00004141"/>
    </source>
</evidence>
<evidence type="ECO:0000256" key="3">
    <source>
        <dbReference type="ARBA" id="ARBA00022989"/>
    </source>
</evidence>
<dbReference type="STRING" id="1353009.A0A1Y2IH71"/>
<feature type="region of interest" description="Disordered" evidence="5">
    <location>
        <begin position="1"/>
        <end position="29"/>
    </location>
</feature>
<feature type="compositionally biased region" description="Basic and acidic residues" evidence="5">
    <location>
        <begin position="1"/>
        <end position="19"/>
    </location>
</feature>
<name>A0A1Y2IH71_TRAC3</name>
<feature type="compositionally biased region" description="Basic and acidic residues" evidence="5">
    <location>
        <begin position="563"/>
        <end position="574"/>
    </location>
</feature>
<dbReference type="PROSITE" id="PS00216">
    <property type="entry name" value="SUGAR_TRANSPORT_1"/>
    <property type="match status" value="1"/>
</dbReference>
<evidence type="ECO:0000256" key="5">
    <source>
        <dbReference type="SAM" id="MobiDB-lite"/>
    </source>
</evidence>
<keyword evidence="3 6" id="KW-1133">Transmembrane helix</keyword>
<dbReference type="InterPro" id="IPR036259">
    <property type="entry name" value="MFS_trans_sf"/>
</dbReference>
<feature type="transmembrane region" description="Helical" evidence="6">
    <location>
        <begin position="196"/>
        <end position="219"/>
    </location>
</feature>
<feature type="transmembrane region" description="Helical" evidence="6">
    <location>
        <begin position="419"/>
        <end position="436"/>
    </location>
</feature>
<proteinExistence type="predicted"/>
<evidence type="ECO:0000256" key="2">
    <source>
        <dbReference type="ARBA" id="ARBA00022692"/>
    </source>
</evidence>
<feature type="transmembrane region" description="Helical" evidence="6">
    <location>
        <begin position="359"/>
        <end position="380"/>
    </location>
</feature>
<dbReference type="Proteomes" id="UP000193067">
    <property type="component" value="Unassembled WGS sequence"/>
</dbReference>
<dbReference type="InterPro" id="IPR005828">
    <property type="entry name" value="MFS_sugar_transport-like"/>
</dbReference>
<dbReference type="OrthoDB" id="433512at2759"/>
<feature type="domain" description="Major facilitator superfamily (MFS) profile" evidence="7">
    <location>
        <begin position="62"/>
        <end position="542"/>
    </location>
</feature>
<dbReference type="GO" id="GO:0022857">
    <property type="term" value="F:transmembrane transporter activity"/>
    <property type="evidence" value="ECO:0007669"/>
    <property type="project" value="InterPro"/>
</dbReference>
<feature type="transmembrane region" description="Helical" evidence="6">
    <location>
        <begin position="392"/>
        <end position="413"/>
    </location>
</feature>
<protein>
    <submittedName>
        <fullName evidence="8">Phosphate transporter</fullName>
    </submittedName>
</protein>
<dbReference type="GO" id="GO:0016020">
    <property type="term" value="C:membrane"/>
    <property type="evidence" value="ECO:0007669"/>
    <property type="project" value="UniProtKB-SubCell"/>
</dbReference>
<dbReference type="PANTHER" id="PTHR24064">
    <property type="entry name" value="SOLUTE CARRIER FAMILY 22 MEMBER"/>
    <property type="match status" value="1"/>
</dbReference>
<dbReference type="EMBL" id="KZ084123">
    <property type="protein sequence ID" value="OSC99882.1"/>
    <property type="molecule type" value="Genomic_DNA"/>
</dbReference>
<feature type="region of interest" description="Disordered" evidence="5">
    <location>
        <begin position="552"/>
        <end position="574"/>
    </location>
</feature>
<feature type="transmembrane region" description="Helical" evidence="6">
    <location>
        <begin position="62"/>
        <end position="91"/>
    </location>
</feature>
<dbReference type="SUPFAM" id="SSF103473">
    <property type="entry name" value="MFS general substrate transporter"/>
    <property type="match status" value="1"/>
</dbReference>
<dbReference type="CDD" id="cd17364">
    <property type="entry name" value="MFS_PhT"/>
    <property type="match status" value="1"/>
</dbReference>